<evidence type="ECO:0000256" key="3">
    <source>
        <dbReference type="ARBA" id="ARBA00022554"/>
    </source>
</evidence>
<dbReference type="AlphaFoldDB" id="A0A6N2BML9"/>
<proteinExistence type="inferred from homology"/>
<name>A0A6N2BML9_SOLCI</name>
<keyword evidence="4 12" id="KW-0645">Protease</keyword>
<accession>A0A6N2BML9</accession>
<dbReference type="InterPro" id="IPR021109">
    <property type="entry name" value="Peptidase_aspartic_dom_sf"/>
</dbReference>
<dbReference type="GO" id="GO:0005773">
    <property type="term" value="C:vacuole"/>
    <property type="evidence" value="ECO:0007669"/>
    <property type="project" value="UniProtKB-SubCell"/>
</dbReference>
<evidence type="ECO:0000256" key="8">
    <source>
        <dbReference type="ARBA" id="ARBA00023145"/>
    </source>
</evidence>
<gene>
    <name evidence="16" type="ORF">EJD97_007459</name>
</gene>
<protein>
    <recommendedName>
        <fullName evidence="17">Peptidase A1 domain-containing protein</fullName>
    </recommendedName>
</protein>
<evidence type="ECO:0000256" key="6">
    <source>
        <dbReference type="ARBA" id="ARBA00022750"/>
    </source>
</evidence>
<dbReference type="GO" id="GO:0004190">
    <property type="term" value="F:aspartic-type endopeptidase activity"/>
    <property type="evidence" value="ECO:0007669"/>
    <property type="project" value="UniProtKB-KW"/>
</dbReference>
<sequence length="454" mass="49446">MGAKIFLVALFLSALLIPLASSSNDGFVRIGLKKMKFDQNNRLAARLESKEGDLMRPSIRKYNFRAKLGDSEDTDIVALKNYMDAQYFGEIGVGTPPQKFTVIFDTGSSNLWVPSSKCYFSVPCFFHAKYKSSLSSTYKKNGFSLRGPGYIPWLDFATNINVSVIKGEKSKKALRPVGALSAKSTSEIKSSCYSRGVGIPNHLSPLQKTVLKLLMSLDLPSFSFISSAKFCKSSDINIIYGEKSAITVITMINQAIGASGVASQQCKAVIQQYGQTIMDLLLAEAHPKKVCSQVGVCTFDGTHGVSIGIESVVNEKAGRSAGLHDGMCSACEMAVVWMENQLRQNQTQDRILDYLNELCERLPSPMGESAVDCGKLSSMPTVSFTIGGKVFDLSPNEYILKVGEGDQAQCISGFIGLDVPPPRGPLWILGDIFMGRYHTVFDYGKLRVGFAEAA</sequence>
<dbReference type="FunFam" id="2.40.70.10:FF:000002">
    <property type="entry name" value="Vacuolar aspartic proteinase"/>
    <property type="match status" value="1"/>
</dbReference>
<dbReference type="PROSITE" id="PS50015">
    <property type="entry name" value="SAP_B"/>
    <property type="match status" value="2"/>
</dbReference>
<dbReference type="Gene3D" id="2.40.70.10">
    <property type="entry name" value="Acid Proteases"/>
    <property type="match status" value="2"/>
</dbReference>
<feature type="domain" description="Saposin B-type" evidence="14">
    <location>
        <begin position="261"/>
        <end position="301"/>
    </location>
</feature>
<comment type="subcellular location">
    <subcellularLocation>
        <location evidence="1">Vacuole</location>
    </subcellularLocation>
</comment>
<reference evidence="16" key="1">
    <citation type="submission" date="2019-05" db="EMBL/GenBank/DDBJ databases">
        <title>The de novo reference genome and transcriptome assemblies of the wild tomato species Solanum chilense.</title>
        <authorList>
            <person name="Stam R."/>
            <person name="Nosenko T."/>
            <person name="Hoerger A.C."/>
            <person name="Stephan W."/>
            <person name="Seidel M.A."/>
            <person name="Kuhn J.M.M."/>
            <person name="Haberer G."/>
            <person name="Tellier A."/>
        </authorList>
    </citation>
    <scope>NUCLEOTIDE SEQUENCE</scope>
    <source>
        <tissue evidence="16">Mature leaves</tissue>
    </source>
</reference>
<dbReference type="PANTHER" id="PTHR47966:SF80">
    <property type="entry name" value="ASPARTIC PROTEINASE-LIKE"/>
    <property type="match status" value="1"/>
</dbReference>
<feature type="chain" id="PRO_5026663755" description="Peptidase A1 domain-containing protein" evidence="13">
    <location>
        <begin position="23"/>
        <end position="454"/>
    </location>
</feature>
<evidence type="ECO:0000256" key="9">
    <source>
        <dbReference type="ARBA" id="ARBA00023157"/>
    </source>
</evidence>
<keyword evidence="6 12" id="KW-0064">Aspartyl protease</keyword>
<evidence type="ECO:0000256" key="1">
    <source>
        <dbReference type="ARBA" id="ARBA00004116"/>
    </source>
</evidence>
<dbReference type="SUPFAM" id="SSF50630">
    <property type="entry name" value="Acid proteases"/>
    <property type="match status" value="2"/>
</dbReference>
<evidence type="ECO:0000256" key="4">
    <source>
        <dbReference type="ARBA" id="ARBA00022670"/>
    </source>
</evidence>
<evidence type="ECO:0000256" key="10">
    <source>
        <dbReference type="ARBA" id="ARBA00023180"/>
    </source>
</evidence>
<keyword evidence="5 13" id="KW-0732">Signal</keyword>
<dbReference type="InterPro" id="IPR008139">
    <property type="entry name" value="SaposinB_dom"/>
</dbReference>
<evidence type="ECO:0000256" key="13">
    <source>
        <dbReference type="SAM" id="SignalP"/>
    </source>
</evidence>
<evidence type="ECO:0000256" key="12">
    <source>
        <dbReference type="RuleBase" id="RU000454"/>
    </source>
</evidence>
<evidence type="ECO:0000259" key="15">
    <source>
        <dbReference type="PROSITE" id="PS51767"/>
    </source>
</evidence>
<evidence type="ECO:0000256" key="2">
    <source>
        <dbReference type="ARBA" id="ARBA00007447"/>
    </source>
</evidence>
<dbReference type="PROSITE" id="PS00141">
    <property type="entry name" value="ASP_PROTEASE"/>
    <property type="match status" value="1"/>
</dbReference>
<dbReference type="EMBL" id="RXGB01002088">
    <property type="protein sequence ID" value="TMW96376.1"/>
    <property type="molecule type" value="Genomic_DNA"/>
</dbReference>
<feature type="disulfide bond" evidence="11">
    <location>
        <begin position="118"/>
        <end position="124"/>
    </location>
</feature>
<evidence type="ECO:0000313" key="16">
    <source>
        <dbReference type="EMBL" id="TMW96376.1"/>
    </source>
</evidence>
<keyword evidence="10" id="KW-0325">Glycoprotein</keyword>
<dbReference type="InterPro" id="IPR011001">
    <property type="entry name" value="Saposin-like"/>
</dbReference>
<keyword evidence="9 11" id="KW-1015">Disulfide bond</keyword>
<dbReference type="InterPro" id="IPR008138">
    <property type="entry name" value="SapB_2"/>
</dbReference>
<comment type="similarity">
    <text evidence="2 12">Belongs to the peptidase A1 family.</text>
</comment>
<dbReference type="FunFam" id="1.10.225.10:FF:000001">
    <property type="entry name" value="Aspartic proteinase A1"/>
    <property type="match status" value="1"/>
</dbReference>
<feature type="domain" description="Peptidase A1" evidence="15">
    <location>
        <begin position="87"/>
        <end position="451"/>
    </location>
</feature>
<evidence type="ECO:0000256" key="11">
    <source>
        <dbReference type="PIRSR" id="PIRSR601461-2"/>
    </source>
</evidence>
<evidence type="ECO:0008006" key="17">
    <source>
        <dbReference type="Google" id="ProtNLM"/>
    </source>
</evidence>
<organism evidence="16">
    <name type="scientific">Solanum chilense</name>
    <name type="common">Tomato</name>
    <name type="synonym">Lycopersicon chilense</name>
    <dbReference type="NCBI Taxonomy" id="4083"/>
    <lineage>
        <taxon>Eukaryota</taxon>
        <taxon>Viridiplantae</taxon>
        <taxon>Streptophyta</taxon>
        <taxon>Embryophyta</taxon>
        <taxon>Tracheophyta</taxon>
        <taxon>Spermatophyta</taxon>
        <taxon>Magnoliopsida</taxon>
        <taxon>eudicotyledons</taxon>
        <taxon>Gunneridae</taxon>
        <taxon>Pentapetalae</taxon>
        <taxon>asterids</taxon>
        <taxon>lamiids</taxon>
        <taxon>Solanales</taxon>
        <taxon>Solanaceae</taxon>
        <taxon>Solanoideae</taxon>
        <taxon>Solaneae</taxon>
        <taxon>Solanum</taxon>
        <taxon>Solanum subgen. Lycopersicon</taxon>
    </lineage>
</organism>
<dbReference type="InterPro" id="IPR033121">
    <property type="entry name" value="PEPTIDASE_A1"/>
</dbReference>
<dbReference type="PRINTS" id="PR00792">
    <property type="entry name" value="PEPSIN"/>
</dbReference>
<dbReference type="InterPro" id="IPR001969">
    <property type="entry name" value="Aspartic_peptidase_AS"/>
</dbReference>
<dbReference type="Pfam" id="PF03489">
    <property type="entry name" value="SapB_2"/>
    <property type="match status" value="1"/>
</dbReference>
<dbReference type="PANTHER" id="PTHR47966">
    <property type="entry name" value="BETA-SITE APP-CLEAVING ENZYME, ISOFORM A-RELATED"/>
    <property type="match status" value="1"/>
</dbReference>
<evidence type="ECO:0000256" key="5">
    <source>
        <dbReference type="ARBA" id="ARBA00022729"/>
    </source>
</evidence>
<feature type="domain" description="Saposin B-type" evidence="14">
    <location>
        <begin position="324"/>
        <end position="365"/>
    </location>
</feature>
<evidence type="ECO:0000259" key="14">
    <source>
        <dbReference type="PROSITE" id="PS50015"/>
    </source>
</evidence>
<keyword evidence="8" id="KW-0865">Zymogen</keyword>
<keyword evidence="3" id="KW-0926">Vacuole</keyword>
<dbReference type="GO" id="GO:0006508">
    <property type="term" value="P:proteolysis"/>
    <property type="evidence" value="ECO:0007669"/>
    <property type="project" value="UniProtKB-KW"/>
</dbReference>
<dbReference type="SUPFAM" id="SSF47862">
    <property type="entry name" value="Saposin"/>
    <property type="match status" value="1"/>
</dbReference>
<evidence type="ECO:0000256" key="7">
    <source>
        <dbReference type="ARBA" id="ARBA00022801"/>
    </source>
</evidence>
<dbReference type="InterPro" id="IPR001461">
    <property type="entry name" value="Aspartic_peptidase_A1"/>
</dbReference>
<dbReference type="PROSITE" id="PS51767">
    <property type="entry name" value="PEPTIDASE_A1"/>
    <property type="match status" value="1"/>
</dbReference>
<feature type="signal peptide" evidence="13">
    <location>
        <begin position="1"/>
        <end position="22"/>
    </location>
</feature>
<comment type="caution">
    <text evidence="16">The sequence shown here is derived from an EMBL/GenBank/DDBJ whole genome shotgun (WGS) entry which is preliminary data.</text>
</comment>
<keyword evidence="7 12" id="KW-0378">Hydrolase</keyword>
<dbReference type="GO" id="GO:0006629">
    <property type="term" value="P:lipid metabolic process"/>
    <property type="evidence" value="ECO:0007669"/>
    <property type="project" value="InterPro"/>
</dbReference>
<dbReference type="Pfam" id="PF00026">
    <property type="entry name" value="Asp"/>
    <property type="match status" value="2"/>
</dbReference>
<dbReference type="Gene3D" id="1.10.225.10">
    <property type="entry name" value="Saposin-like"/>
    <property type="match status" value="1"/>
</dbReference>